<sequence>MLKLSAYLPSMEDHDELPSPLMDGDAVPAAVLPGDDLGEVAVVPELAPEVAVPVEDVVELPPHLDPTPMAPLEGEVIQEEIISEHLDTEAGQLLGAQIAMEGYSKLLRSAGKNMTRQSAAFMAVGMRRATRLVPGLALGMEDESSGTQVMAMQQAKVDEKGLGAKIKEAGAKIWEWIKAKFARFAEWLKSLVANKEKTKAETVYLIAATKAVETGNPGPVKNLEAPQGVKVSQVLDAIHGEDVRAPKAGKTVKLPAKFAPFLTKDGKLDLNLAVENEVRSKILHDYLRDGTAFVRGIIDIFKSATKDISAEEVGDRMSDLKKKHLGGKAGKWELHGMTVTLSDDGTMTAEETSVEGEVEVQVPSPQEIRRYLEDVNKVLNSDDDAGIKIAEEFNKAGEDMMRLEGVPADQIPKENMRAIEQAIGKVMNGQSFDSVIIKIGRHLDKMATVATKAADFFLASLLGKGNTISQEDFERLPSKGLAVIPQGPGPSRFQRGVTMAKEAWRKLREFFQRLWDQFSAWCQKLWAKIRGTEADTDVLLLTNDAAPDEAGGAPGQIPQLPTGTRMKSVQAVRLLGGPAAAPGETPAAVSEEPSVIIPPAPPAGVPAGSIQVPEALEIMVGNGIEAEPVWEETMLNWLLRHYIPTQEKIVRDLTSWAGTSNFDGGIMEWSGLVENATEQLWKGMPTDNVPGQRTIAPGKGCKIQVRQEGMMGEAPVVKILKRRQIDQALSRQKKLLKGIAGIEKFRIAAERQRASLNAILDKRVAAGAEESAVTQFYNNLEQNIIQSSAAVVAGVITKMCDARNAVFDAMIAARARK</sequence>
<organism evidence="1">
    <name type="scientific">Pseudomonas phage RVTF4</name>
    <dbReference type="NCBI Taxonomy" id="3236931"/>
    <lineage>
        <taxon>Viruses</taxon>
    </lineage>
</organism>
<accession>A0AB39CD09</accession>
<name>A0AB39CD09_9VIRU</name>
<protein>
    <submittedName>
        <fullName evidence="1">Internal head protein</fullName>
    </submittedName>
</protein>
<dbReference type="Pfam" id="PF12699">
    <property type="entry name" value="phiKZ_IP"/>
    <property type="match status" value="1"/>
</dbReference>
<proteinExistence type="predicted"/>
<dbReference type="InterPro" id="IPR024413">
    <property type="entry name" value="Phage_phiKZ_Orf92_int-head"/>
</dbReference>
<dbReference type="EMBL" id="PQ015378">
    <property type="protein sequence ID" value="XDJ14742.1"/>
    <property type="molecule type" value="Genomic_DNA"/>
</dbReference>
<evidence type="ECO:0000313" key="1">
    <source>
        <dbReference type="EMBL" id="XDJ14742.1"/>
    </source>
</evidence>
<reference evidence="1" key="1">
    <citation type="submission" date="2024-07" db="EMBL/GenBank/DDBJ databases">
        <authorList>
            <person name="Bringhurst R.M."/>
            <person name="Homer T.E."/>
        </authorList>
    </citation>
    <scope>NUCLEOTIDE SEQUENCE</scope>
</reference>